<protein>
    <submittedName>
        <fullName evidence="9">Choline dehydrogenase</fullName>
    </submittedName>
</protein>
<evidence type="ECO:0000256" key="2">
    <source>
        <dbReference type="ARBA" id="ARBA00010790"/>
    </source>
</evidence>
<feature type="domain" description="Glucose-methanol-choline oxidoreductase C-terminal" evidence="8">
    <location>
        <begin position="410"/>
        <end position="525"/>
    </location>
</feature>
<keyword evidence="10" id="KW-1185">Reference proteome</keyword>
<sequence>MAAESHSHDADVIVVGSGVAGALIAHRLAEAGKSVIMLEAGPRMQRWQIVERFRNQADKMDFMGPYPASKAAPHPMLYGDNAGYLVQKGEQAYDAQYIRAVGGTTWHWAAAAWRFLPHDFRLHSEYGVGRDWPISYDDLEGYYVRAEEALGVWGPNDIDLGSPRSADYPMSPLPLSWNERRISERINPHGFDMVTEPVARNSRPYDGRPTCCGNNNCMPICPIGAMYSGIIHVEKAERAGVKLIDNAVVHHLESGADGSIREVRYLDPEGEEHRLSARRVVLAANGIETPKLLQMSVNGHTPNGVGNQNDMVGRHLMDHPGTGVSFLADEALWAGRGPQEMTSVITWRDGDFRREHAAKKLHLSNTARTQQMTTEVLSETPLRLGADLQAQIDHRASRFVQFDSFHELLPEPSNRITPSKKRDALGLPRPEFRYAIDDYVKRSAVHTREQYARIAKLMGGTDIEFRDEYSNNQHICGTTLMGDDPKTSVVDRDCRVHGHDNLFVASSGCMPTVGSVNCTLTLAALSLRIADRLEQEI</sequence>
<dbReference type="RefSeq" id="WP_079550578.1">
    <property type="nucleotide sequence ID" value="NZ_LT670847.1"/>
</dbReference>
<dbReference type="Gene3D" id="3.50.50.60">
    <property type="entry name" value="FAD/NAD(P)-binding domain"/>
    <property type="match status" value="2"/>
</dbReference>
<dbReference type="SUPFAM" id="SSF54373">
    <property type="entry name" value="FAD-linked reductases, C-terminal domain"/>
    <property type="match status" value="1"/>
</dbReference>
<keyword evidence="3" id="KW-0285">Flavoprotein</keyword>
<proteinExistence type="inferred from homology"/>
<dbReference type="PANTHER" id="PTHR42784">
    <property type="entry name" value="PYRANOSE 2-OXIDASE"/>
    <property type="match status" value="1"/>
</dbReference>
<reference evidence="9 10" key="1">
    <citation type="submission" date="2016-11" db="EMBL/GenBank/DDBJ databases">
        <authorList>
            <person name="Jaros S."/>
            <person name="Januszkiewicz K."/>
            <person name="Wedrychowicz H."/>
        </authorList>
    </citation>
    <scope>NUCLEOTIDE SEQUENCE [LARGE SCALE GENOMIC DNA]</scope>
    <source>
        <strain evidence="9 10">ACAM 12</strain>
    </source>
</reference>
<feature type="domain" description="Glucose-methanol-choline oxidoreductase N-terminal" evidence="6">
    <location>
        <begin position="234"/>
        <end position="320"/>
    </location>
</feature>
<dbReference type="InterPro" id="IPR000172">
    <property type="entry name" value="GMC_OxRdtase_N"/>
</dbReference>
<comment type="cofactor">
    <cofactor evidence="1">
        <name>FAD</name>
        <dbReference type="ChEBI" id="CHEBI:57692"/>
    </cofactor>
</comment>
<evidence type="ECO:0000259" key="7">
    <source>
        <dbReference type="Pfam" id="PF01266"/>
    </source>
</evidence>
<dbReference type="SUPFAM" id="SSF51905">
    <property type="entry name" value="FAD/NAD(P)-binding domain"/>
    <property type="match status" value="1"/>
</dbReference>
<evidence type="ECO:0000259" key="8">
    <source>
        <dbReference type="Pfam" id="PF05199"/>
    </source>
</evidence>
<dbReference type="GO" id="GO:0050660">
    <property type="term" value="F:flavin adenine dinucleotide binding"/>
    <property type="evidence" value="ECO:0007669"/>
    <property type="project" value="InterPro"/>
</dbReference>
<keyword evidence="4" id="KW-0274">FAD</keyword>
<evidence type="ECO:0000256" key="1">
    <source>
        <dbReference type="ARBA" id="ARBA00001974"/>
    </source>
</evidence>
<dbReference type="OrthoDB" id="9787779at2"/>
<dbReference type="InParanoid" id="A0A1M7EHW1"/>
<dbReference type="GO" id="GO:0016614">
    <property type="term" value="F:oxidoreductase activity, acting on CH-OH group of donors"/>
    <property type="evidence" value="ECO:0007669"/>
    <property type="project" value="InterPro"/>
</dbReference>
<evidence type="ECO:0000313" key="10">
    <source>
        <dbReference type="Proteomes" id="UP000190911"/>
    </source>
</evidence>
<accession>A0A1M7EHW1</accession>
<evidence type="ECO:0000256" key="3">
    <source>
        <dbReference type="ARBA" id="ARBA00022630"/>
    </source>
</evidence>
<dbReference type="EMBL" id="LT670847">
    <property type="protein sequence ID" value="SHL91186.1"/>
    <property type="molecule type" value="Genomic_DNA"/>
</dbReference>
<dbReference type="STRING" id="29571.SAMN05878437_0224"/>
<dbReference type="Pfam" id="PF05199">
    <property type="entry name" value="GMC_oxred_C"/>
    <property type="match status" value="1"/>
</dbReference>
<dbReference type="Proteomes" id="UP000190911">
    <property type="component" value="Chromosome I"/>
</dbReference>
<name>A0A1M7EHW1_9GAMM</name>
<organism evidence="9 10">
    <name type="scientific">Vreelandella subglaciescola</name>
    <dbReference type="NCBI Taxonomy" id="29571"/>
    <lineage>
        <taxon>Bacteria</taxon>
        <taxon>Pseudomonadati</taxon>
        <taxon>Pseudomonadota</taxon>
        <taxon>Gammaproteobacteria</taxon>
        <taxon>Oceanospirillales</taxon>
        <taxon>Halomonadaceae</taxon>
        <taxon>Vreelandella</taxon>
    </lineage>
</organism>
<dbReference type="Pfam" id="PF01266">
    <property type="entry name" value="DAO"/>
    <property type="match status" value="1"/>
</dbReference>
<comment type="similarity">
    <text evidence="2">Belongs to the GMC oxidoreductase family.</text>
</comment>
<evidence type="ECO:0000256" key="5">
    <source>
        <dbReference type="ARBA" id="ARBA00023002"/>
    </source>
</evidence>
<gene>
    <name evidence="9" type="ORF">SAMN05878437_0224</name>
</gene>
<dbReference type="AlphaFoldDB" id="A0A1M7EHW1"/>
<evidence type="ECO:0000313" key="9">
    <source>
        <dbReference type="EMBL" id="SHL91186.1"/>
    </source>
</evidence>
<dbReference type="Pfam" id="PF00732">
    <property type="entry name" value="GMC_oxred_N"/>
    <property type="match status" value="1"/>
</dbReference>
<evidence type="ECO:0000256" key="4">
    <source>
        <dbReference type="ARBA" id="ARBA00022827"/>
    </source>
</evidence>
<dbReference type="InterPro" id="IPR036188">
    <property type="entry name" value="FAD/NAD-bd_sf"/>
</dbReference>
<dbReference type="InterPro" id="IPR051473">
    <property type="entry name" value="P2Ox-like"/>
</dbReference>
<feature type="domain" description="FAD dependent oxidoreductase" evidence="7">
    <location>
        <begin position="11"/>
        <end position="43"/>
    </location>
</feature>
<evidence type="ECO:0000259" key="6">
    <source>
        <dbReference type="Pfam" id="PF00732"/>
    </source>
</evidence>
<dbReference type="InterPro" id="IPR007867">
    <property type="entry name" value="GMC_OxRtase_C"/>
</dbReference>
<keyword evidence="5" id="KW-0560">Oxidoreductase</keyword>
<dbReference type="PANTHER" id="PTHR42784:SF1">
    <property type="entry name" value="PYRANOSE 2-OXIDASE"/>
    <property type="match status" value="1"/>
</dbReference>
<dbReference type="InterPro" id="IPR006076">
    <property type="entry name" value="FAD-dep_OxRdtase"/>
</dbReference>